<reference evidence="6 7" key="1">
    <citation type="submission" date="2021-01" db="EMBL/GenBank/DDBJ databases">
        <title>Chryseolinea sp. Jin1 Genome sequencing and assembly.</title>
        <authorList>
            <person name="Kim I."/>
        </authorList>
    </citation>
    <scope>NUCLEOTIDE SEQUENCE [LARGE SCALE GENOMIC DNA]</scope>
    <source>
        <strain evidence="6 7">Jin1</strain>
    </source>
</reference>
<feature type="transmembrane region" description="Helical" evidence="5">
    <location>
        <begin position="12"/>
        <end position="34"/>
    </location>
</feature>
<sequence length="475" mass="51767">MAQPEKTQGQLVRSLGLFSAFILTVSSVIGSGVYKKVAPMSSELLSADLVLVCWVLAGLITLCGALSNAEVAGLLADSGGEYVYFRKIYNKFFAFLFGWSAFAVIRSAAAASIAYVFAHSFNALVALPELPESWASISVMGVFTPFDNFGVKSLTVLLIVVLSYNNYIGLKFGEGLSKGVTIIVVCSIFLIIVLGLTLGGGSWANFTTPATGFVQRSWTDSAFIQSIFAAMLAAFWGYEGWTATGYIGGEIKNPNRNLPLALVFGVSFVMLVYISINFTYLFVLPIDEIVAVHKSQNTIAAVVVIKHFLGETGALFIALLILLTTFGCTNTTLLGPPRLYYAMAKEGMFFKAAAYIHPKYNTPSKAIWIQAVWSSLLVFSGSFDQLTDMLVFAAFIFYGATTLGVFVLRFKMPDVPRPYKAWGYPVVPAIFILFCIALITITLVSKPREALIGLALMASGLPFYFYWNRGEKQAR</sequence>
<feature type="transmembrane region" description="Helical" evidence="5">
    <location>
        <begin position="260"/>
        <end position="283"/>
    </location>
</feature>
<dbReference type="PANTHER" id="PTHR11785:SF512">
    <property type="entry name" value="SOBREMESA, ISOFORM B"/>
    <property type="match status" value="1"/>
</dbReference>
<organism evidence="6 7">
    <name type="scientific">Chryseolinea lacunae</name>
    <dbReference type="NCBI Taxonomy" id="2801331"/>
    <lineage>
        <taxon>Bacteria</taxon>
        <taxon>Pseudomonadati</taxon>
        <taxon>Bacteroidota</taxon>
        <taxon>Cytophagia</taxon>
        <taxon>Cytophagales</taxon>
        <taxon>Fulvivirgaceae</taxon>
        <taxon>Chryseolinea</taxon>
    </lineage>
</organism>
<dbReference type="InterPro" id="IPR050598">
    <property type="entry name" value="AminoAcid_Transporter"/>
</dbReference>
<keyword evidence="3 5" id="KW-1133">Transmembrane helix</keyword>
<dbReference type="PANTHER" id="PTHR11785">
    <property type="entry name" value="AMINO ACID TRANSPORTER"/>
    <property type="match status" value="1"/>
</dbReference>
<evidence type="ECO:0000256" key="5">
    <source>
        <dbReference type="SAM" id="Phobius"/>
    </source>
</evidence>
<dbReference type="InterPro" id="IPR002293">
    <property type="entry name" value="AA/rel_permease1"/>
</dbReference>
<evidence type="ECO:0000313" key="7">
    <source>
        <dbReference type="Proteomes" id="UP000613030"/>
    </source>
</evidence>
<feature type="transmembrane region" description="Helical" evidence="5">
    <location>
        <begin position="180"/>
        <end position="203"/>
    </location>
</feature>
<dbReference type="EMBL" id="JAERRB010000001">
    <property type="protein sequence ID" value="MBL0740445.1"/>
    <property type="molecule type" value="Genomic_DNA"/>
</dbReference>
<evidence type="ECO:0000256" key="3">
    <source>
        <dbReference type="ARBA" id="ARBA00022989"/>
    </source>
</evidence>
<evidence type="ECO:0000256" key="2">
    <source>
        <dbReference type="ARBA" id="ARBA00022692"/>
    </source>
</evidence>
<feature type="transmembrane region" description="Helical" evidence="5">
    <location>
        <begin position="149"/>
        <end position="168"/>
    </location>
</feature>
<dbReference type="Gene3D" id="1.20.1740.10">
    <property type="entry name" value="Amino acid/polyamine transporter I"/>
    <property type="match status" value="1"/>
</dbReference>
<gene>
    <name evidence="6" type="ORF">JI741_04410</name>
</gene>
<feature type="transmembrane region" description="Helical" evidence="5">
    <location>
        <begin position="422"/>
        <end position="444"/>
    </location>
</feature>
<keyword evidence="2 5" id="KW-0812">Transmembrane</keyword>
<feature type="transmembrane region" description="Helical" evidence="5">
    <location>
        <begin position="223"/>
        <end position="248"/>
    </location>
</feature>
<evidence type="ECO:0000256" key="4">
    <source>
        <dbReference type="ARBA" id="ARBA00023136"/>
    </source>
</evidence>
<comment type="caution">
    <text evidence="6">The sequence shown here is derived from an EMBL/GenBank/DDBJ whole genome shotgun (WGS) entry which is preliminary data.</text>
</comment>
<dbReference type="RefSeq" id="WP_202007750.1">
    <property type="nucleotide sequence ID" value="NZ_JAERRB010000001.1"/>
</dbReference>
<feature type="transmembrane region" description="Helical" evidence="5">
    <location>
        <begin position="389"/>
        <end position="410"/>
    </location>
</feature>
<name>A0ABS1KLW1_9BACT</name>
<feature type="transmembrane region" description="Helical" evidence="5">
    <location>
        <begin position="450"/>
        <end position="467"/>
    </location>
</feature>
<feature type="transmembrane region" description="Helical" evidence="5">
    <location>
        <begin position="314"/>
        <end position="335"/>
    </location>
</feature>
<keyword evidence="4 5" id="KW-0472">Membrane</keyword>
<protein>
    <submittedName>
        <fullName evidence="6">Amino acid permease</fullName>
    </submittedName>
</protein>
<keyword evidence="7" id="KW-1185">Reference proteome</keyword>
<evidence type="ECO:0000256" key="1">
    <source>
        <dbReference type="ARBA" id="ARBA00004141"/>
    </source>
</evidence>
<accession>A0ABS1KLW1</accession>
<evidence type="ECO:0000313" key="6">
    <source>
        <dbReference type="EMBL" id="MBL0740445.1"/>
    </source>
</evidence>
<dbReference type="PIRSF" id="PIRSF006060">
    <property type="entry name" value="AA_transporter"/>
    <property type="match status" value="1"/>
</dbReference>
<comment type="subcellular location">
    <subcellularLocation>
        <location evidence="1">Membrane</location>
        <topology evidence="1">Multi-pass membrane protein</topology>
    </subcellularLocation>
</comment>
<dbReference type="Proteomes" id="UP000613030">
    <property type="component" value="Unassembled WGS sequence"/>
</dbReference>
<feature type="transmembrane region" description="Helical" evidence="5">
    <location>
        <begin position="92"/>
        <end position="118"/>
    </location>
</feature>
<dbReference type="Pfam" id="PF13520">
    <property type="entry name" value="AA_permease_2"/>
    <property type="match status" value="1"/>
</dbReference>
<proteinExistence type="predicted"/>
<feature type="transmembrane region" description="Helical" evidence="5">
    <location>
        <begin position="366"/>
        <end position="383"/>
    </location>
</feature>
<feature type="transmembrane region" description="Helical" evidence="5">
    <location>
        <begin position="49"/>
        <end position="71"/>
    </location>
</feature>